<dbReference type="Gene3D" id="1.50.10.100">
    <property type="entry name" value="Chondroitin AC/alginate lyase"/>
    <property type="match status" value="1"/>
</dbReference>
<dbReference type="EMBL" id="SJSO01000013">
    <property type="protein sequence ID" value="TCD25448.1"/>
    <property type="molecule type" value="Genomic_DNA"/>
</dbReference>
<evidence type="ECO:0000256" key="7">
    <source>
        <dbReference type="PIRSR" id="PIRSR638970-1"/>
    </source>
</evidence>
<comment type="cofactor">
    <cofactor evidence="1">
        <name>Ca(2+)</name>
        <dbReference type="ChEBI" id="CHEBI:29108"/>
    </cofactor>
</comment>
<keyword evidence="6" id="KW-0456">Lyase</keyword>
<dbReference type="PANTHER" id="PTHR38481">
    <property type="entry name" value="HYALURONATE LYASE"/>
    <property type="match status" value="1"/>
</dbReference>
<evidence type="ECO:0000313" key="13">
    <source>
        <dbReference type="Proteomes" id="UP000293925"/>
    </source>
</evidence>
<dbReference type="AlphaFoldDB" id="A0A4V2MQP7"/>
<dbReference type="GO" id="GO:0030246">
    <property type="term" value="F:carbohydrate binding"/>
    <property type="evidence" value="ECO:0007669"/>
    <property type="project" value="InterPro"/>
</dbReference>
<proteinExistence type="inferred from homology"/>
<dbReference type="InterPro" id="IPR011013">
    <property type="entry name" value="Gal_mutarotase_sf_dom"/>
</dbReference>
<dbReference type="Proteomes" id="UP000293925">
    <property type="component" value="Unassembled WGS sequence"/>
</dbReference>
<dbReference type="Gene3D" id="2.60.220.10">
    <property type="entry name" value="Polysaccharide lyase family 8-like, C-terminal"/>
    <property type="match status" value="1"/>
</dbReference>
<dbReference type="GO" id="GO:0016837">
    <property type="term" value="F:carbon-oxygen lyase activity, acting on polysaccharides"/>
    <property type="evidence" value="ECO:0007669"/>
    <property type="project" value="UniProtKB-ARBA"/>
</dbReference>
<comment type="similarity">
    <text evidence="2">Belongs to the polysaccharide lyase 8 family.</text>
</comment>
<dbReference type="PANTHER" id="PTHR38481:SF1">
    <property type="entry name" value="HYALURONATE LYASE"/>
    <property type="match status" value="1"/>
</dbReference>
<dbReference type="SUPFAM" id="SSF49863">
    <property type="entry name" value="Hyaluronate lyase-like, C-terminal domain"/>
    <property type="match status" value="1"/>
</dbReference>
<accession>A0A4V2MQP7</accession>
<evidence type="ECO:0000256" key="6">
    <source>
        <dbReference type="ARBA" id="ARBA00023239"/>
    </source>
</evidence>
<evidence type="ECO:0000256" key="3">
    <source>
        <dbReference type="ARBA" id="ARBA00011245"/>
    </source>
</evidence>
<feature type="chain" id="PRO_5020952436" evidence="8">
    <location>
        <begin position="37"/>
        <end position="705"/>
    </location>
</feature>
<protein>
    <submittedName>
        <fullName evidence="12">Chondroitinase</fullName>
    </submittedName>
</protein>
<sequence length="705" mass="78745">MFGVNKKTNYKIKVYQRVRLGFMAGCLLLMNISAQAQNEPFNTILQRINKDLQTFVKDKPLADEVTQHLKNLNADGSWRDINYADAQYDPLKRIKDMATVYIRPSNRLYNNNELYAAIVKSLQNWLDKNPKNKNWWYNDIFYPQAIGETLILMRSAKIGLPAALENALITRMIRRLKTGDGANTSDEALHYLYRACLTKNKATLDSAAKYLFEPIAITDGKEGVQVDGSYYQHGKQQAIASYGRVFAGNSVSAAFYLRETEYALPKDQLAILVDYLKNTFLKTIRGSFYDFNVRGRGISRKDSLSSGMGGMVSKIKRFDPENAAYWDASTLRTSGKEPASYAVTHSHNQYWKSGYTLHLRPAYTFSVQTASTRTLRTERGNNENILGKFLPDGATNIQRSGSEYANLMPVWEWDKIPGTTSRDYADDNGATIKSDWGIPGTTKFVGGVSDGIYGVSCYDLNYDSVQAKKAWFFFDKEVVCLGAGINSSAKENITTTINQAWFRGNVTSSNGAQANGKSELWAVHDSIGYIFPQGGNLEISNKAQTGNWYRINHFQSKTELKHNVFKIWLNHGKNPQHASYQYLVVPGVDVVGLKKYDRSMIQILKNTDELQAVKHIGLDMLQAVFYKAGTLAAGGLSLQVDQPCTVYIKDLNGKSPTLYIADPAQENASIKVLLKLPGLSKSKSIDCNLPTGAFAGATANFKIKE</sequence>
<organism evidence="12 13">
    <name type="scientific">Pedobacter psychrodurus</name>
    <dbReference type="NCBI Taxonomy" id="2530456"/>
    <lineage>
        <taxon>Bacteria</taxon>
        <taxon>Pseudomonadati</taxon>
        <taxon>Bacteroidota</taxon>
        <taxon>Sphingobacteriia</taxon>
        <taxon>Sphingobacteriales</taxon>
        <taxon>Sphingobacteriaceae</taxon>
        <taxon>Pedobacter</taxon>
    </lineage>
</organism>
<feature type="domain" description="Polysaccharide lyase family 8 central" evidence="9">
    <location>
        <begin position="347"/>
        <end position="589"/>
    </location>
</feature>
<gene>
    <name evidence="12" type="ORF">EZ456_15570</name>
</gene>
<keyword evidence="13" id="KW-1185">Reference proteome</keyword>
<dbReference type="InterPro" id="IPR014718">
    <property type="entry name" value="GH-type_carb-bd"/>
</dbReference>
<feature type="active site" evidence="7">
    <location>
        <position position="296"/>
    </location>
</feature>
<dbReference type="Pfam" id="PF02884">
    <property type="entry name" value="Lyase_8_C"/>
    <property type="match status" value="1"/>
</dbReference>
<dbReference type="Pfam" id="PF08124">
    <property type="entry name" value="Lyase_8_N"/>
    <property type="match status" value="1"/>
</dbReference>
<dbReference type="InterPro" id="IPR008929">
    <property type="entry name" value="Chondroitin_lyas"/>
</dbReference>
<dbReference type="GO" id="GO:0005576">
    <property type="term" value="C:extracellular region"/>
    <property type="evidence" value="ECO:0007669"/>
    <property type="project" value="InterPro"/>
</dbReference>
<comment type="caution">
    <text evidence="12">The sequence shown here is derived from an EMBL/GenBank/DDBJ whole genome shotgun (WGS) entry which is preliminary data.</text>
</comment>
<keyword evidence="5" id="KW-0106">Calcium</keyword>
<evidence type="ECO:0000259" key="9">
    <source>
        <dbReference type="Pfam" id="PF02278"/>
    </source>
</evidence>
<comment type="subunit">
    <text evidence="3">Monomer.</text>
</comment>
<evidence type="ECO:0000256" key="8">
    <source>
        <dbReference type="SAM" id="SignalP"/>
    </source>
</evidence>
<dbReference type="InterPro" id="IPR003159">
    <property type="entry name" value="Lyase_8_central_dom"/>
</dbReference>
<name>A0A4V2MQP7_9SPHI</name>
<dbReference type="Gene3D" id="2.70.98.10">
    <property type="match status" value="1"/>
</dbReference>
<dbReference type="InterPro" id="IPR038970">
    <property type="entry name" value="Lyase_8"/>
</dbReference>
<evidence type="ECO:0000259" key="11">
    <source>
        <dbReference type="Pfam" id="PF08124"/>
    </source>
</evidence>
<feature type="active site" evidence="7">
    <location>
        <position position="242"/>
    </location>
</feature>
<evidence type="ECO:0000256" key="5">
    <source>
        <dbReference type="ARBA" id="ARBA00022837"/>
    </source>
</evidence>
<dbReference type="SUPFAM" id="SSF74650">
    <property type="entry name" value="Galactose mutarotase-like"/>
    <property type="match status" value="1"/>
</dbReference>
<feature type="signal peptide" evidence="8">
    <location>
        <begin position="1"/>
        <end position="36"/>
    </location>
</feature>
<dbReference type="OrthoDB" id="6394136at2"/>
<dbReference type="InterPro" id="IPR012970">
    <property type="entry name" value="Lyase_8_alpha_N"/>
</dbReference>
<dbReference type="InterPro" id="IPR004103">
    <property type="entry name" value="Lyase_8_C"/>
</dbReference>
<evidence type="ECO:0000256" key="2">
    <source>
        <dbReference type="ARBA" id="ARBA00006699"/>
    </source>
</evidence>
<keyword evidence="4 8" id="KW-0732">Signal</keyword>
<evidence type="ECO:0000256" key="4">
    <source>
        <dbReference type="ARBA" id="ARBA00022729"/>
    </source>
</evidence>
<feature type="domain" description="Polysaccharide lyase family 8 C-terminal" evidence="10">
    <location>
        <begin position="602"/>
        <end position="670"/>
    </location>
</feature>
<dbReference type="GO" id="GO:0005975">
    <property type="term" value="P:carbohydrate metabolic process"/>
    <property type="evidence" value="ECO:0007669"/>
    <property type="project" value="InterPro"/>
</dbReference>
<dbReference type="Pfam" id="PF02278">
    <property type="entry name" value="Lyase_8"/>
    <property type="match status" value="1"/>
</dbReference>
<evidence type="ECO:0000313" key="12">
    <source>
        <dbReference type="EMBL" id="TCD25448.1"/>
    </source>
</evidence>
<dbReference type="SUPFAM" id="SSF48230">
    <property type="entry name" value="Chondroitin AC/alginate lyase"/>
    <property type="match status" value="1"/>
</dbReference>
<dbReference type="InterPro" id="IPR011071">
    <property type="entry name" value="Lyase_8-like_C"/>
</dbReference>
<feature type="active site" evidence="7">
    <location>
        <position position="233"/>
    </location>
</feature>
<feature type="domain" description="Polysaccharide lyase 8 N-terminal alpha-helical" evidence="11">
    <location>
        <begin position="46"/>
        <end position="308"/>
    </location>
</feature>
<evidence type="ECO:0000256" key="1">
    <source>
        <dbReference type="ARBA" id="ARBA00001913"/>
    </source>
</evidence>
<reference evidence="12 13" key="1">
    <citation type="submission" date="2019-02" db="EMBL/GenBank/DDBJ databases">
        <title>Pedobacter sp. RP-3-21 sp. nov., isolated from Arctic soil.</title>
        <authorList>
            <person name="Dahal R.H."/>
        </authorList>
    </citation>
    <scope>NUCLEOTIDE SEQUENCE [LARGE SCALE GENOMIC DNA]</scope>
    <source>
        <strain evidence="12 13">RP-3-21</strain>
    </source>
</reference>
<evidence type="ECO:0000259" key="10">
    <source>
        <dbReference type="Pfam" id="PF02884"/>
    </source>
</evidence>